<sequence>MNSSITGAICICLQERNVIFGENVFKEQGDKIFSPIYFFIVILPSFLLHISSPGGPQSYLMIMEEPLFPPQLFEKFIFL</sequence>
<gene>
    <name evidence="2" type="ORF">V1477_001511</name>
</gene>
<keyword evidence="1" id="KW-0812">Transmembrane</keyword>
<dbReference type="Proteomes" id="UP001607303">
    <property type="component" value="Unassembled WGS sequence"/>
</dbReference>
<organism evidence="2 3">
    <name type="scientific">Vespula maculifrons</name>
    <name type="common">Eastern yellow jacket</name>
    <name type="synonym">Wasp</name>
    <dbReference type="NCBI Taxonomy" id="7453"/>
    <lineage>
        <taxon>Eukaryota</taxon>
        <taxon>Metazoa</taxon>
        <taxon>Ecdysozoa</taxon>
        <taxon>Arthropoda</taxon>
        <taxon>Hexapoda</taxon>
        <taxon>Insecta</taxon>
        <taxon>Pterygota</taxon>
        <taxon>Neoptera</taxon>
        <taxon>Endopterygota</taxon>
        <taxon>Hymenoptera</taxon>
        <taxon>Apocrita</taxon>
        <taxon>Aculeata</taxon>
        <taxon>Vespoidea</taxon>
        <taxon>Vespidae</taxon>
        <taxon>Vespinae</taxon>
        <taxon>Vespula</taxon>
    </lineage>
</organism>
<reference evidence="2 3" key="1">
    <citation type="journal article" date="2024" name="Ann. Entomol. Soc. Am.">
        <title>Genomic analyses of the southern and eastern yellowjacket wasps (Hymenoptera: Vespidae) reveal evolutionary signatures of social life.</title>
        <authorList>
            <person name="Catto M.A."/>
            <person name="Caine P.B."/>
            <person name="Orr S.E."/>
            <person name="Hunt B.G."/>
            <person name="Goodisman M.A.D."/>
        </authorList>
    </citation>
    <scope>NUCLEOTIDE SEQUENCE [LARGE SCALE GENOMIC DNA]</scope>
    <source>
        <strain evidence="2">232</strain>
        <tissue evidence="2">Head and thorax</tissue>
    </source>
</reference>
<evidence type="ECO:0000313" key="2">
    <source>
        <dbReference type="EMBL" id="KAL2750268.1"/>
    </source>
</evidence>
<keyword evidence="3" id="KW-1185">Reference proteome</keyword>
<proteinExistence type="predicted"/>
<dbReference type="EMBL" id="JAYRBN010000020">
    <property type="protein sequence ID" value="KAL2750268.1"/>
    <property type="molecule type" value="Genomic_DNA"/>
</dbReference>
<comment type="caution">
    <text evidence="2">The sequence shown here is derived from an EMBL/GenBank/DDBJ whole genome shotgun (WGS) entry which is preliminary data.</text>
</comment>
<name>A0ABD2CYP9_VESMC</name>
<evidence type="ECO:0000313" key="3">
    <source>
        <dbReference type="Proteomes" id="UP001607303"/>
    </source>
</evidence>
<accession>A0ABD2CYP9</accession>
<dbReference type="AlphaFoldDB" id="A0ABD2CYP9"/>
<protein>
    <submittedName>
        <fullName evidence="2">Uncharacterized protein</fullName>
    </submittedName>
</protein>
<keyword evidence="1" id="KW-1133">Transmembrane helix</keyword>
<feature type="transmembrane region" description="Helical" evidence="1">
    <location>
        <begin position="32"/>
        <end position="51"/>
    </location>
</feature>
<keyword evidence="1" id="KW-0472">Membrane</keyword>
<evidence type="ECO:0000256" key="1">
    <source>
        <dbReference type="SAM" id="Phobius"/>
    </source>
</evidence>